<gene>
    <name evidence="1" type="ORF">HMPREF0080_00780</name>
</gene>
<evidence type="ECO:0000313" key="2">
    <source>
        <dbReference type="Proteomes" id="UP000005481"/>
    </source>
</evidence>
<protein>
    <submittedName>
        <fullName evidence="1">Uncharacterized protein</fullName>
    </submittedName>
</protein>
<name>G9YGL3_9FIRM</name>
<dbReference type="EMBL" id="AGCJ01000023">
    <property type="protein sequence ID" value="EHM42235.1"/>
    <property type="molecule type" value="Genomic_DNA"/>
</dbReference>
<dbReference type="HOGENOM" id="CLU_3283944_0_0_9"/>
<evidence type="ECO:0000313" key="1">
    <source>
        <dbReference type="EMBL" id="EHM42235.1"/>
    </source>
</evidence>
<accession>G9YGL3</accession>
<dbReference type="AlphaFoldDB" id="G9YGL3"/>
<keyword evidence="2" id="KW-1185">Reference proteome</keyword>
<comment type="caution">
    <text evidence="1">The sequence shown here is derived from an EMBL/GenBank/DDBJ whole genome shotgun (WGS) entry which is preliminary data.</text>
</comment>
<organism evidence="1 2">
    <name type="scientific">Anaeroglobus geminatus F0357</name>
    <dbReference type="NCBI Taxonomy" id="861450"/>
    <lineage>
        <taxon>Bacteria</taxon>
        <taxon>Bacillati</taxon>
        <taxon>Bacillota</taxon>
        <taxon>Negativicutes</taxon>
        <taxon>Veillonellales</taxon>
        <taxon>Veillonellaceae</taxon>
        <taxon>Anaeroglobus</taxon>
    </lineage>
</organism>
<proteinExistence type="predicted"/>
<reference evidence="1 2" key="1">
    <citation type="submission" date="2011-08" db="EMBL/GenBank/DDBJ databases">
        <authorList>
            <person name="Weinstock G."/>
            <person name="Sodergren E."/>
            <person name="Clifton S."/>
            <person name="Fulton L."/>
            <person name="Fulton B."/>
            <person name="Courtney L."/>
            <person name="Fronick C."/>
            <person name="Harrison M."/>
            <person name="Strong C."/>
            <person name="Farmer C."/>
            <person name="Delahaunty K."/>
            <person name="Markovic C."/>
            <person name="Hall O."/>
            <person name="Minx P."/>
            <person name="Tomlinson C."/>
            <person name="Mitreva M."/>
            <person name="Hou S."/>
            <person name="Chen J."/>
            <person name="Wollam A."/>
            <person name="Pepin K.H."/>
            <person name="Johnson M."/>
            <person name="Bhonagiri V."/>
            <person name="Zhang X."/>
            <person name="Suruliraj S."/>
            <person name="Warren W."/>
            <person name="Chinwalla A."/>
            <person name="Mardis E.R."/>
            <person name="Wilson R.K."/>
        </authorList>
    </citation>
    <scope>NUCLEOTIDE SEQUENCE [LARGE SCALE GENOMIC DNA]</scope>
    <source>
        <strain evidence="1 2">F0357</strain>
    </source>
</reference>
<dbReference type="Proteomes" id="UP000005481">
    <property type="component" value="Unassembled WGS sequence"/>
</dbReference>
<sequence>MNTLCLHIHRNFYRGCSKLIERFVFGHMNRISTCCQHYFK</sequence>
<dbReference type="STRING" id="861450.HMPREF0080_00780"/>